<dbReference type="OrthoDB" id="3256331at2759"/>
<feature type="domain" description="DUF6593" evidence="1">
    <location>
        <begin position="35"/>
        <end position="186"/>
    </location>
</feature>
<dbReference type="InterPro" id="IPR046528">
    <property type="entry name" value="DUF6593"/>
</dbReference>
<dbReference type="Pfam" id="PF20236">
    <property type="entry name" value="DUF6593"/>
    <property type="match status" value="1"/>
</dbReference>
<sequence length="216" mass="23572">MDTQTTLVDTPADVPANVQTVLNFSDAITMLSSADLYDASNGKVAYSVDNHKSFASSKTVIKDVRGGKDEIMATISKNDVLPDSVAFPAREGVRGKEVKVKVEKWMWAPKHRDFPMSFEVNGQEYQWIVGAGRTLQLVDPKQADAPLAWHEPSPNGPKKGGRLLLTPAAETDLMHNAVIVSCVMALQRWAASIRFAQFGTAVAAEQMYSTTFGRDA</sequence>
<proteinExistence type="predicted"/>
<dbReference type="AlphaFoldDB" id="A0A5M3N4C7"/>
<reference evidence="3" key="1">
    <citation type="journal article" date="2012" name="Science">
        <title>The Paleozoic origin of enzymatic lignin decomposition reconstructed from 31 fungal genomes.</title>
        <authorList>
            <person name="Floudas D."/>
            <person name="Binder M."/>
            <person name="Riley R."/>
            <person name="Barry K."/>
            <person name="Blanchette R.A."/>
            <person name="Henrissat B."/>
            <person name="Martinez A.T."/>
            <person name="Otillar R."/>
            <person name="Spatafora J.W."/>
            <person name="Yadav J.S."/>
            <person name="Aerts A."/>
            <person name="Benoit I."/>
            <person name="Boyd A."/>
            <person name="Carlson A."/>
            <person name="Copeland A."/>
            <person name="Coutinho P.M."/>
            <person name="de Vries R.P."/>
            <person name="Ferreira P."/>
            <person name="Findley K."/>
            <person name="Foster B."/>
            <person name="Gaskell J."/>
            <person name="Glotzer D."/>
            <person name="Gorecki P."/>
            <person name="Heitman J."/>
            <person name="Hesse C."/>
            <person name="Hori C."/>
            <person name="Igarashi K."/>
            <person name="Jurgens J.A."/>
            <person name="Kallen N."/>
            <person name="Kersten P."/>
            <person name="Kohler A."/>
            <person name="Kuees U."/>
            <person name="Kumar T.K.A."/>
            <person name="Kuo A."/>
            <person name="LaButti K."/>
            <person name="Larrondo L.F."/>
            <person name="Lindquist E."/>
            <person name="Ling A."/>
            <person name="Lombard V."/>
            <person name="Lucas S."/>
            <person name="Lundell T."/>
            <person name="Martin R."/>
            <person name="McLaughlin D.J."/>
            <person name="Morgenstern I."/>
            <person name="Morin E."/>
            <person name="Murat C."/>
            <person name="Nagy L.G."/>
            <person name="Nolan M."/>
            <person name="Ohm R.A."/>
            <person name="Patyshakuliyeva A."/>
            <person name="Rokas A."/>
            <person name="Ruiz-Duenas F.J."/>
            <person name="Sabat G."/>
            <person name="Salamov A."/>
            <person name="Samejima M."/>
            <person name="Schmutz J."/>
            <person name="Slot J.C."/>
            <person name="St John F."/>
            <person name="Stenlid J."/>
            <person name="Sun H."/>
            <person name="Sun S."/>
            <person name="Syed K."/>
            <person name="Tsang A."/>
            <person name="Wiebenga A."/>
            <person name="Young D."/>
            <person name="Pisabarro A."/>
            <person name="Eastwood D.C."/>
            <person name="Martin F."/>
            <person name="Cullen D."/>
            <person name="Grigoriev I.V."/>
            <person name="Hibbett D.S."/>
        </authorList>
    </citation>
    <scope>NUCLEOTIDE SEQUENCE [LARGE SCALE GENOMIC DNA]</scope>
    <source>
        <strain evidence="3">RWD-64-598 SS2</strain>
    </source>
</reference>
<dbReference type="GeneID" id="19204802"/>
<dbReference type="Proteomes" id="UP000053558">
    <property type="component" value="Unassembled WGS sequence"/>
</dbReference>
<dbReference type="KEGG" id="cput:CONPUDRAFT_162874"/>
<comment type="caution">
    <text evidence="2">The sequence shown here is derived from an EMBL/GenBank/DDBJ whole genome shotgun (WGS) entry which is preliminary data.</text>
</comment>
<protein>
    <recommendedName>
        <fullName evidence="1">DUF6593 domain-containing protein</fullName>
    </recommendedName>
</protein>
<evidence type="ECO:0000313" key="2">
    <source>
        <dbReference type="EMBL" id="EIW85761.1"/>
    </source>
</evidence>
<dbReference type="EMBL" id="JH711574">
    <property type="protein sequence ID" value="EIW85761.1"/>
    <property type="molecule type" value="Genomic_DNA"/>
</dbReference>
<accession>A0A5M3N4C7</accession>
<keyword evidence="3" id="KW-1185">Reference proteome</keyword>
<name>A0A5M3N4C7_CONPW</name>
<organism evidence="2 3">
    <name type="scientific">Coniophora puteana (strain RWD-64-598)</name>
    <name type="common">Brown rot fungus</name>
    <dbReference type="NCBI Taxonomy" id="741705"/>
    <lineage>
        <taxon>Eukaryota</taxon>
        <taxon>Fungi</taxon>
        <taxon>Dikarya</taxon>
        <taxon>Basidiomycota</taxon>
        <taxon>Agaricomycotina</taxon>
        <taxon>Agaricomycetes</taxon>
        <taxon>Agaricomycetidae</taxon>
        <taxon>Boletales</taxon>
        <taxon>Coniophorineae</taxon>
        <taxon>Coniophoraceae</taxon>
        <taxon>Coniophora</taxon>
    </lineage>
</organism>
<evidence type="ECO:0000259" key="1">
    <source>
        <dbReference type="Pfam" id="PF20236"/>
    </source>
</evidence>
<dbReference type="RefSeq" id="XP_007765145.1">
    <property type="nucleotide sequence ID" value="XM_007766955.1"/>
</dbReference>
<gene>
    <name evidence="2" type="ORF">CONPUDRAFT_162874</name>
</gene>
<evidence type="ECO:0000313" key="3">
    <source>
        <dbReference type="Proteomes" id="UP000053558"/>
    </source>
</evidence>